<feature type="active site" description="Glycyl thioester intermediate" evidence="7">
    <location>
        <position position="1532"/>
    </location>
</feature>
<keyword evidence="5 8" id="KW-0689">Ribosomal protein</keyword>
<dbReference type="InterPro" id="IPR000569">
    <property type="entry name" value="HECT_dom"/>
</dbReference>
<evidence type="ECO:0000256" key="4">
    <source>
        <dbReference type="ARBA" id="ARBA00022786"/>
    </source>
</evidence>
<organism evidence="11 12">
    <name type="scientific">Teratosphaeria nubilosa</name>
    <dbReference type="NCBI Taxonomy" id="161662"/>
    <lineage>
        <taxon>Eukaryota</taxon>
        <taxon>Fungi</taxon>
        <taxon>Dikarya</taxon>
        <taxon>Ascomycota</taxon>
        <taxon>Pezizomycotina</taxon>
        <taxon>Dothideomycetes</taxon>
        <taxon>Dothideomycetidae</taxon>
        <taxon>Mycosphaerellales</taxon>
        <taxon>Teratosphaeriaceae</taxon>
        <taxon>Teratosphaeria</taxon>
    </lineage>
</organism>
<feature type="region of interest" description="Disordered" evidence="9">
    <location>
        <begin position="587"/>
        <end position="664"/>
    </location>
</feature>
<dbReference type="InterPro" id="IPR044611">
    <property type="entry name" value="E3A/B/C-like"/>
</dbReference>
<keyword evidence="12" id="KW-1185">Reference proteome</keyword>
<dbReference type="InterPro" id="IPR035983">
    <property type="entry name" value="Hect_E3_ubiquitin_ligase"/>
</dbReference>
<evidence type="ECO:0000256" key="8">
    <source>
        <dbReference type="RuleBase" id="RU000663"/>
    </source>
</evidence>
<dbReference type="GO" id="GO:0061630">
    <property type="term" value="F:ubiquitin protein ligase activity"/>
    <property type="evidence" value="ECO:0007669"/>
    <property type="project" value="UniProtKB-EC"/>
</dbReference>
<feature type="region of interest" description="Disordered" evidence="9">
    <location>
        <begin position="698"/>
        <end position="719"/>
    </location>
</feature>
<feature type="region of interest" description="Disordered" evidence="9">
    <location>
        <begin position="248"/>
        <end position="375"/>
    </location>
</feature>
<dbReference type="Gene3D" id="3.30.2410.10">
    <property type="entry name" value="Hect, E3 ligase catalytic domain"/>
    <property type="match status" value="1"/>
</dbReference>
<dbReference type="GO" id="GO:0005840">
    <property type="term" value="C:ribosome"/>
    <property type="evidence" value="ECO:0007669"/>
    <property type="project" value="UniProtKB-KW"/>
</dbReference>
<dbReference type="Gene3D" id="3.30.2160.10">
    <property type="entry name" value="Hect, E3 ligase catalytic domain"/>
    <property type="match status" value="1"/>
</dbReference>
<dbReference type="Pfam" id="PF00632">
    <property type="entry name" value="HECT"/>
    <property type="match status" value="1"/>
</dbReference>
<comment type="similarity">
    <text evidence="2 8">Belongs to the eukaryotic ribosomal protein eL15 family.</text>
</comment>
<evidence type="ECO:0000256" key="3">
    <source>
        <dbReference type="ARBA" id="ARBA00022679"/>
    </source>
</evidence>
<dbReference type="PANTHER" id="PTHR45700">
    <property type="entry name" value="UBIQUITIN-PROTEIN LIGASE E3C"/>
    <property type="match status" value="1"/>
</dbReference>
<feature type="compositionally biased region" description="Pro residues" evidence="9">
    <location>
        <begin position="607"/>
        <end position="623"/>
    </location>
</feature>
<reference evidence="11" key="1">
    <citation type="journal article" date="2020" name="Stud. Mycol.">
        <title>101 Dothideomycetes genomes: a test case for predicting lifestyles and emergence of pathogens.</title>
        <authorList>
            <person name="Haridas S."/>
            <person name="Albert R."/>
            <person name="Binder M."/>
            <person name="Bloem J."/>
            <person name="Labutti K."/>
            <person name="Salamov A."/>
            <person name="Andreopoulos B."/>
            <person name="Baker S."/>
            <person name="Barry K."/>
            <person name="Bills G."/>
            <person name="Bluhm B."/>
            <person name="Cannon C."/>
            <person name="Castanera R."/>
            <person name="Culley D."/>
            <person name="Daum C."/>
            <person name="Ezra D."/>
            <person name="Gonzalez J."/>
            <person name="Henrissat B."/>
            <person name="Kuo A."/>
            <person name="Liang C."/>
            <person name="Lipzen A."/>
            <person name="Lutzoni F."/>
            <person name="Magnuson J."/>
            <person name="Mondo S."/>
            <person name="Nolan M."/>
            <person name="Ohm R."/>
            <person name="Pangilinan J."/>
            <person name="Park H.-J."/>
            <person name="Ramirez L."/>
            <person name="Alfaro M."/>
            <person name="Sun H."/>
            <person name="Tritt A."/>
            <person name="Yoshinaga Y."/>
            <person name="Zwiers L.-H."/>
            <person name="Turgeon B."/>
            <person name="Goodwin S."/>
            <person name="Spatafora J."/>
            <person name="Crous P."/>
            <person name="Grigoriev I."/>
        </authorList>
    </citation>
    <scope>NUCLEOTIDE SEQUENCE</scope>
    <source>
        <strain evidence="11">CBS 116005</strain>
    </source>
</reference>
<accession>A0A6G1LL49</accession>
<dbReference type="InterPro" id="IPR000439">
    <property type="entry name" value="Ribosomal_eL15"/>
</dbReference>
<feature type="region of interest" description="Disordered" evidence="9">
    <location>
        <begin position="881"/>
        <end position="929"/>
    </location>
</feature>
<dbReference type="Pfam" id="PF00827">
    <property type="entry name" value="Ribosomal_L15e"/>
    <property type="match status" value="1"/>
</dbReference>
<dbReference type="NCBIfam" id="NF003269">
    <property type="entry name" value="PRK04243.1"/>
    <property type="match status" value="1"/>
</dbReference>
<dbReference type="Gene3D" id="3.90.1750.10">
    <property type="entry name" value="Hect, E3 ligase catalytic domains"/>
    <property type="match status" value="1"/>
</dbReference>
<feature type="domain" description="HECT" evidence="10">
    <location>
        <begin position="1196"/>
        <end position="1564"/>
    </location>
</feature>
<dbReference type="InterPro" id="IPR020925">
    <property type="entry name" value="Ribosomal_eL15_CS"/>
</dbReference>
<evidence type="ECO:0000256" key="6">
    <source>
        <dbReference type="ARBA" id="ARBA00023274"/>
    </source>
</evidence>
<keyword evidence="6 8" id="KW-0687">Ribonucleoprotein</keyword>
<keyword evidence="3" id="KW-0808">Transferase</keyword>
<dbReference type="GO" id="GO:1990904">
    <property type="term" value="C:ribonucleoprotein complex"/>
    <property type="evidence" value="ECO:0007669"/>
    <property type="project" value="UniProtKB-KW"/>
</dbReference>
<feature type="compositionally biased region" description="Basic residues" evidence="9">
    <location>
        <begin position="259"/>
        <end position="282"/>
    </location>
</feature>
<dbReference type="PROSITE" id="PS01194">
    <property type="entry name" value="RIBOSOMAL_L15E"/>
    <property type="match status" value="1"/>
</dbReference>
<feature type="compositionally biased region" description="Polar residues" evidence="9">
    <location>
        <begin position="629"/>
        <end position="644"/>
    </location>
</feature>
<dbReference type="SMART" id="SM00119">
    <property type="entry name" value="HECTc"/>
    <property type="match status" value="1"/>
</dbReference>
<dbReference type="EMBL" id="ML995811">
    <property type="protein sequence ID" value="KAF2773299.1"/>
    <property type="molecule type" value="Genomic_DNA"/>
</dbReference>
<comment type="catalytic activity">
    <reaction evidence="1">
        <text>S-ubiquitinyl-[E2 ubiquitin-conjugating enzyme]-L-cysteine + [acceptor protein]-L-lysine = [E2 ubiquitin-conjugating enzyme]-L-cysteine + N(6)-ubiquitinyl-[acceptor protein]-L-lysine.</text>
        <dbReference type="EC" id="2.3.2.26"/>
    </reaction>
</comment>
<evidence type="ECO:0000256" key="1">
    <source>
        <dbReference type="ARBA" id="ARBA00000885"/>
    </source>
</evidence>
<dbReference type="Gene3D" id="3.40.1120.10">
    <property type="entry name" value="Ribosomal protein l15e"/>
    <property type="match status" value="1"/>
</dbReference>
<dbReference type="InterPro" id="IPR024794">
    <property type="entry name" value="Rbsml_eL15_core_dom_sf"/>
</dbReference>
<feature type="region of interest" description="Disordered" evidence="9">
    <location>
        <begin position="505"/>
        <end position="566"/>
    </location>
</feature>
<protein>
    <recommendedName>
        <fullName evidence="8">Ribosomal protein L15</fullName>
    </recommendedName>
</protein>
<evidence type="ECO:0000256" key="9">
    <source>
        <dbReference type="SAM" id="MobiDB-lite"/>
    </source>
</evidence>
<feature type="compositionally biased region" description="Pro residues" evidence="9">
    <location>
        <begin position="315"/>
        <end position="328"/>
    </location>
</feature>
<dbReference type="GO" id="GO:0006412">
    <property type="term" value="P:translation"/>
    <property type="evidence" value="ECO:0007669"/>
    <property type="project" value="InterPro"/>
</dbReference>
<dbReference type="OrthoDB" id="8068875at2759"/>
<dbReference type="InterPro" id="IPR012678">
    <property type="entry name" value="Ribosomal_uL23/eL15/eS24_sf"/>
</dbReference>
<sequence>MVLHCHLTLRARPEWAIVTICGLNQVEETIGVLRTAPYFPPPYHLRIDEKKDAAERQPRLQIVILAADHTGRAEPELTLPTPSVQPTHSQMGAHKYLEELQKKKQSDVMRFLLRVRCWELRQLNVIHRASRPSRPDKARRLGYKAKQGYVIYRVRVRRGGRKRPVPKGATYGKPTNQGVNQLKYQRSLKSTAEERVGRRAANLRVLNSYWINQDSTYKYYEVILVDPQHKAIRRDPRINWIVNPVHKHRESRGLTATGKRSRGLNKGHRYNNTKAGRRHTWKRQNTLSLWRYSSSSSNNSNNTPPRNNAGSKALPRPPPQALFDPPPTLHGERPQASPTRPQASGGARHIHKRSVSGPLPKIFGRKKSGRDLNGINDSDVPFDDDLVPVLDEPKPPAPARVISGKKGGPEEGERIARRCICCDSKVLVPKELDKFRCVACLTVVDLKPLVEQREEKQRLSGKRVDSFSGEAPPAIKVVPLSVERTRAIIDRCLITYLQSRCRRLEQQSSSLPKPVPGLDRTAQGVGNADGASPTTSAMPIRPKADPVGRQLSDAPVSSSPPDTPDAEMEALKHTASIKNFTGIDDFSYTRIDTPPPSQKPGAAVPRKPVPAKPTRKPPPPPMSLPHRPTQQSLHPNGNTTSNGPASPRGPHSPRPTPSEMRERQRYERVKTIFKPLEDYMNASFGDYQALNTAFSTARPAHPGRARSESSIKTSPVDPADGFTPSTFDGLQEVDAKTLLLGDLGENSSWWLGKLDRIRSDKVKRKKVGEGSAKAVSSRSPNIDWGELSRWYDLVHFAGSDWKSKVDSALLNQPELSRAQFDSEVNVKSVHEDIVEAREHAVRALLKITENVLKRPSRPLNDPEHLRFLLIILANPSLYPSARKPARNPSDAGLLHPSRTISGHQTGAGMPPTNSKQMSPRKSPDRAGPQHAGLLKRIFGLLANTPDACHRYVTGWLARYDQDRFEHLVDLTASFVTYRISRASTGRNRSKSAVTDGGLIPDLSGTAANTSAQLHSAMGLSGSVKKQQDEASDETQWANDWQAKAGARVMSLLFAANNIWQGRRHDADALPRSSDMAVMTAPAHQARARRSGQLMHTSQFYNMLLDYHDMIADFKVWESKRDRFAFCQYPLFISMGAKIKILEYDAHRQMQLKARDAWFDSVVRQSATLDSYFHLRVRRDCIVDDSLKQISAAVGAGQDELKKGLRVHFTGEEGVDAGGPRKEWFLMLVRDIFDPNHGMFVYDEESHACYFNPNSFETSDQYHLVGVLLGLAIYNSTILDVALPPFAFRKLLASAPSSATGSANVSSVTGTKGQMTYTIADLAEFRPSLAAGLQQLLDFDGDVQETYCRDFVASVERYGIITNVPLIPNGEGTPVTNANRHEFVDAYIRFILDTSVARQFEPFKRGFFTVCAGNALSLFRAEEIELLIRGSDESLDVDSLRAVAVYENWRNFQPPHQTLPNPAETVPVIGWFWEVFAEASSERQRKLLTFITGSDRIPAVGATSLVLRIVAGGDGWGGGGKEERERFPVARTCFNMLVLWRYESKDHLEAKLWRAVEESEGFGLK</sequence>
<dbReference type="Proteomes" id="UP000799436">
    <property type="component" value="Unassembled WGS sequence"/>
</dbReference>
<dbReference type="GO" id="GO:0000209">
    <property type="term" value="P:protein polyubiquitination"/>
    <property type="evidence" value="ECO:0007669"/>
    <property type="project" value="InterPro"/>
</dbReference>
<evidence type="ECO:0000256" key="7">
    <source>
        <dbReference type="PROSITE-ProRule" id="PRU00104"/>
    </source>
</evidence>
<dbReference type="SMART" id="SM01384">
    <property type="entry name" value="Ribosomal_L15e"/>
    <property type="match status" value="1"/>
</dbReference>
<dbReference type="GO" id="GO:0003735">
    <property type="term" value="F:structural constituent of ribosome"/>
    <property type="evidence" value="ECO:0007669"/>
    <property type="project" value="InterPro"/>
</dbReference>
<evidence type="ECO:0000256" key="2">
    <source>
        <dbReference type="ARBA" id="ARBA00006857"/>
    </source>
</evidence>
<dbReference type="PANTHER" id="PTHR45700:SF8">
    <property type="entry name" value="HECT-TYPE E3 UBIQUITIN TRANSFERASE"/>
    <property type="match status" value="1"/>
</dbReference>
<dbReference type="FunFam" id="3.40.1120.10:FF:000001">
    <property type="entry name" value="Ribosomal protein L15"/>
    <property type="match status" value="1"/>
</dbReference>
<evidence type="ECO:0000256" key="5">
    <source>
        <dbReference type="ARBA" id="ARBA00022980"/>
    </source>
</evidence>
<dbReference type="SUPFAM" id="SSF56204">
    <property type="entry name" value="Hect, E3 ligase catalytic domain"/>
    <property type="match status" value="1"/>
</dbReference>
<feature type="compositionally biased region" description="Low complexity" evidence="9">
    <location>
        <begin position="285"/>
        <end position="308"/>
    </location>
</feature>
<keyword evidence="4 7" id="KW-0833">Ubl conjugation pathway</keyword>
<dbReference type="CDD" id="cd00078">
    <property type="entry name" value="HECTc"/>
    <property type="match status" value="1"/>
</dbReference>
<evidence type="ECO:0000313" key="11">
    <source>
        <dbReference type="EMBL" id="KAF2773299.1"/>
    </source>
</evidence>
<evidence type="ECO:0000259" key="10">
    <source>
        <dbReference type="PROSITE" id="PS50237"/>
    </source>
</evidence>
<dbReference type="PROSITE" id="PS50237">
    <property type="entry name" value="HECT"/>
    <property type="match status" value="1"/>
</dbReference>
<dbReference type="FunFam" id="3.30.2160.10:FF:000004">
    <property type="entry name" value="probable E3 ubiquitin-protein ligase HERC4 isoform X1"/>
    <property type="match status" value="1"/>
</dbReference>
<dbReference type="SUPFAM" id="SSF54189">
    <property type="entry name" value="Ribosomal proteins S24e, L23 and L15e"/>
    <property type="match status" value="1"/>
</dbReference>
<name>A0A6G1LL49_9PEZI</name>
<gene>
    <name evidence="11" type="ORF">EJ03DRAFT_347816</name>
</gene>
<proteinExistence type="inferred from homology"/>
<evidence type="ECO:0000313" key="12">
    <source>
        <dbReference type="Proteomes" id="UP000799436"/>
    </source>
</evidence>